<proteinExistence type="inferred from homology"/>
<dbReference type="PROSITE" id="PS00878">
    <property type="entry name" value="ODR_DC_2_1"/>
    <property type="match status" value="1"/>
</dbReference>
<evidence type="ECO:0000313" key="11">
    <source>
        <dbReference type="Proteomes" id="UP000280792"/>
    </source>
</evidence>
<feature type="domain" description="Orn/DAP/Arg decarboxylase 2 N-terminal" evidence="9">
    <location>
        <begin position="32"/>
        <end position="266"/>
    </location>
</feature>
<dbReference type="InterPro" id="IPR022653">
    <property type="entry name" value="De-COase2_pyr-phos_BS"/>
</dbReference>
<evidence type="ECO:0000256" key="5">
    <source>
        <dbReference type="ARBA" id="ARBA00034115"/>
    </source>
</evidence>
<evidence type="ECO:0000256" key="4">
    <source>
        <dbReference type="ARBA" id="ARBA00023239"/>
    </source>
</evidence>
<dbReference type="Proteomes" id="UP000280792">
    <property type="component" value="Unassembled WGS sequence"/>
</dbReference>
<evidence type="ECO:0000256" key="7">
    <source>
        <dbReference type="ARBA" id="ARBA00049127"/>
    </source>
</evidence>
<gene>
    <name evidence="10" type="ORF">D0544_04590</name>
</gene>
<dbReference type="InterPro" id="IPR022644">
    <property type="entry name" value="De-COase2_N"/>
</dbReference>
<evidence type="ECO:0000259" key="9">
    <source>
        <dbReference type="Pfam" id="PF02784"/>
    </source>
</evidence>
<comment type="pathway">
    <text evidence="5">Amine and polyamine biosynthesis; putrescine biosynthesis via L-ornithine pathway; putrescine from L-ornithine: step 1/1.</text>
</comment>
<organism evidence="10 11">
    <name type="scientific">Aestuariirhabdus litorea</name>
    <dbReference type="NCBI Taxonomy" id="2528527"/>
    <lineage>
        <taxon>Bacteria</taxon>
        <taxon>Pseudomonadati</taxon>
        <taxon>Pseudomonadota</taxon>
        <taxon>Gammaproteobacteria</taxon>
        <taxon>Oceanospirillales</taxon>
        <taxon>Aestuariirhabdaceae</taxon>
        <taxon>Aestuariirhabdus</taxon>
    </lineage>
</organism>
<dbReference type="CDD" id="cd00622">
    <property type="entry name" value="PLPDE_III_ODC"/>
    <property type="match status" value="1"/>
</dbReference>
<evidence type="ECO:0000256" key="8">
    <source>
        <dbReference type="PIRSR" id="PIRSR600183-50"/>
    </source>
</evidence>
<reference evidence="10 11" key="2">
    <citation type="submission" date="2018-12" db="EMBL/GenBank/DDBJ databases">
        <title>Simiduia agarivorans gen. nov., sp. nov., a marine, agarolytic bacterium isolated from shallow coastal water from Keelung, Taiwan.</title>
        <authorList>
            <person name="Shieh W.Y."/>
        </authorList>
    </citation>
    <scope>NUCLEOTIDE SEQUENCE [LARGE SCALE GENOMIC DNA]</scope>
    <source>
        <strain evidence="10 11">GTF-13</strain>
    </source>
</reference>
<dbReference type="SUPFAM" id="SSF51419">
    <property type="entry name" value="PLP-binding barrel"/>
    <property type="match status" value="1"/>
</dbReference>
<keyword evidence="11" id="KW-1185">Reference proteome</keyword>
<dbReference type="FunFam" id="3.20.20.10:FF:000008">
    <property type="entry name" value="Ornithine decarboxylase"/>
    <property type="match status" value="1"/>
</dbReference>
<dbReference type="InterPro" id="IPR000183">
    <property type="entry name" value="Orn/DAP/Arg_de-COase"/>
</dbReference>
<dbReference type="EMBL" id="QWEZ01000001">
    <property type="protein sequence ID" value="RRJ84390.1"/>
    <property type="molecule type" value="Genomic_DNA"/>
</dbReference>
<comment type="catalytic activity">
    <reaction evidence="7">
        <text>L-ornithine + H(+) = putrescine + CO2</text>
        <dbReference type="Rhea" id="RHEA:22964"/>
        <dbReference type="ChEBI" id="CHEBI:15378"/>
        <dbReference type="ChEBI" id="CHEBI:16526"/>
        <dbReference type="ChEBI" id="CHEBI:46911"/>
        <dbReference type="ChEBI" id="CHEBI:326268"/>
        <dbReference type="EC" id="4.1.1.17"/>
    </reaction>
</comment>
<dbReference type="PRINTS" id="PR01182">
    <property type="entry name" value="ORNDCRBXLASE"/>
</dbReference>
<accession>A0A3P3VP51</accession>
<dbReference type="Pfam" id="PF02784">
    <property type="entry name" value="Orn_Arg_deC_N"/>
    <property type="match status" value="1"/>
</dbReference>
<dbReference type="GO" id="GO:0004586">
    <property type="term" value="F:ornithine decarboxylase activity"/>
    <property type="evidence" value="ECO:0007669"/>
    <property type="project" value="UniProtKB-EC"/>
</dbReference>
<dbReference type="EC" id="4.1.1.17" evidence="6"/>
<dbReference type="SUPFAM" id="SSF50621">
    <property type="entry name" value="Alanine racemase C-terminal domain-like"/>
    <property type="match status" value="1"/>
</dbReference>
<dbReference type="InterPro" id="IPR029066">
    <property type="entry name" value="PLP-binding_barrel"/>
</dbReference>
<reference evidence="10 11" key="1">
    <citation type="submission" date="2018-08" db="EMBL/GenBank/DDBJ databases">
        <authorList>
            <person name="Khan S.A."/>
        </authorList>
    </citation>
    <scope>NUCLEOTIDE SEQUENCE [LARGE SCALE GENOMIC DNA]</scope>
    <source>
        <strain evidence="10 11">GTF-13</strain>
    </source>
</reference>
<feature type="modified residue" description="N6-(pyridoxal phosphate)lysine" evidence="8">
    <location>
        <position position="55"/>
    </location>
</feature>
<keyword evidence="4" id="KW-0456">Lyase</keyword>
<keyword evidence="3 8" id="KW-0663">Pyridoxal phosphate</keyword>
<comment type="similarity">
    <text evidence="2">Belongs to the Orn/Lys/Arg decarboxylase class-II family.</text>
</comment>
<dbReference type="PANTHER" id="PTHR11482:SF6">
    <property type="entry name" value="ORNITHINE DECARBOXYLASE 1-RELATED"/>
    <property type="match status" value="1"/>
</dbReference>
<sequence length="391" mass="42978">MSICRISPAHLGDRYRSLLHAEGSAVLLLNLSKVTEQYRALCNALPGVEPYYAIKSLPHPAVVEHLLSLGCGLDIATAGEIEMIRDLPVDTNKTIHTHPIKRPQDIRAALNFGVTTFVVDNIWELEKFIPFAGRVELLLRISYRNPEARVDLSRKFGCTVEEAPFLLQRAEQLGIRVKGLSFHVGSQSKNGEIHAAAIRAASRIMQEHNAEFDENVETIDIGGGFPVNYGDNTLGIEAFCAPIREALAELPAHFRVLAEPGRFLSAPAGTAITQVMGKARRGDTTWYYLNDGVYGSFSGQIYDHTHYPLEVFSDLEERETAALTGPTCDSIDMIAESIVIPPLQIGDIVVGHMMGAYTMASASDFNLFDRAHVVVMDDDQWAIDTVTSITA</sequence>
<name>A0A3P3VP51_9GAMM</name>
<dbReference type="InterPro" id="IPR009006">
    <property type="entry name" value="Ala_racemase/Decarboxylase_C"/>
</dbReference>
<dbReference type="GO" id="GO:0033387">
    <property type="term" value="P:putrescine biosynthetic process from arginine, via ornithine"/>
    <property type="evidence" value="ECO:0007669"/>
    <property type="project" value="TreeGrafter"/>
</dbReference>
<evidence type="ECO:0000313" key="10">
    <source>
        <dbReference type="EMBL" id="RRJ84390.1"/>
    </source>
</evidence>
<feature type="active site" description="Proton donor" evidence="8">
    <location>
        <position position="328"/>
    </location>
</feature>
<dbReference type="GO" id="GO:0005737">
    <property type="term" value="C:cytoplasm"/>
    <property type="evidence" value="ECO:0007669"/>
    <property type="project" value="TreeGrafter"/>
</dbReference>
<dbReference type="PRINTS" id="PR01179">
    <property type="entry name" value="ODADCRBXLASE"/>
</dbReference>
<protein>
    <recommendedName>
        <fullName evidence="6">ornithine decarboxylase</fullName>
        <ecNumber evidence="6">4.1.1.17</ecNumber>
    </recommendedName>
</protein>
<dbReference type="PANTHER" id="PTHR11482">
    <property type="entry name" value="ARGININE/DIAMINOPIMELATE/ORNITHINE DECARBOXYLASE"/>
    <property type="match status" value="1"/>
</dbReference>
<dbReference type="Gene3D" id="3.20.20.10">
    <property type="entry name" value="Alanine racemase"/>
    <property type="match status" value="1"/>
</dbReference>
<comment type="cofactor">
    <cofactor evidence="1 8">
        <name>pyridoxal 5'-phosphate</name>
        <dbReference type="ChEBI" id="CHEBI:597326"/>
    </cofactor>
</comment>
<dbReference type="AlphaFoldDB" id="A0A3P3VP51"/>
<evidence type="ECO:0000256" key="1">
    <source>
        <dbReference type="ARBA" id="ARBA00001933"/>
    </source>
</evidence>
<dbReference type="RefSeq" id="WP_125014820.1">
    <property type="nucleotide sequence ID" value="NZ_QWEZ01000001.1"/>
</dbReference>
<evidence type="ECO:0000256" key="6">
    <source>
        <dbReference type="ARBA" id="ARBA00034138"/>
    </source>
</evidence>
<evidence type="ECO:0000256" key="2">
    <source>
        <dbReference type="ARBA" id="ARBA00008872"/>
    </source>
</evidence>
<evidence type="ECO:0000256" key="3">
    <source>
        <dbReference type="ARBA" id="ARBA00022898"/>
    </source>
</evidence>
<dbReference type="InterPro" id="IPR022657">
    <property type="entry name" value="De-COase2_CS"/>
</dbReference>
<comment type="caution">
    <text evidence="10">The sequence shown here is derived from an EMBL/GenBank/DDBJ whole genome shotgun (WGS) entry which is preliminary data.</text>
</comment>
<dbReference type="Gene3D" id="2.40.37.10">
    <property type="entry name" value="Lyase, Ornithine Decarboxylase, Chain A, domain 1"/>
    <property type="match status" value="1"/>
</dbReference>
<dbReference type="InterPro" id="IPR002433">
    <property type="entry name" value="Orn_de-COase"/>
</dbReference>
<dbReference type="PROSITE" id="PS00879">
    <property type="entry name" value="ODR_DC_2_2"/>
    <property type="match status" value="1"/>
</dbReference>